<evidence type="ECO:0000313" key="2">
    <source>
        <dbReference type="EMBL" id="RAK60455.1"/>
    </source>
</evidence>
<protein>
    <recommendedName>
        <fullName evidence="4">Lectin-like protein BA14k</fullName>
    </recommendedName>
</protein>
<accession>A0A328B1Q8</accession>
<sequence>MRNLLTAAMAGASILGGLALVPTAQAQPYDDDYRPAPSYAAPGYAAPGYYDSYGNYHRYDQPPTAYTPYNGYYSSPGYDDDRAAAVAGSALGAAIGGYAYGGPPVDELGPDPNGMIAPDGHRIKCKNRSDWDDYRHAYVTRRLCD</sequence>
<dbReference type="Proteomes" id="UP000249842">
    <property type="component" value="Unassembled WGS sequence"/>
</dbReference>
<feature type="signal peptide" evidence="1">
    <location>
        <begin position="1"/>
        <end position="26"/>
    </location>
</feature>
<name>A0A328B1Q8_9CAUL</name>
<evidence type="ECO:0008006" key="4">
    <source>
        <dbReference type="Google" id="ProtNLM"/>
    </source>
</evidence>
<keyword evidence="1" id="KW-0732">Signal</keyword>
<reference evidence="3" key="1">
    <citation type="submission" date="2018-05" db="EMBL/GenBank/DDBJ databases">
        <authorList>
            <person name="Li X."/>
        </authorList>
    </citation>
    <scope>NUCLEOTIDE SEQUENCE [LARGE SCALE GENOMIC DNA]</scope>
    <source>
        <strain evidence="3">HKS-05</strain>
    </source>
</reference>
<feature type="chain" id="PRO_5016439039" description="Lectin-like protein BA14k" evidence="1">
    <location>
        <begin position="27"/>
        <end position="145"/>
    </location>
</feature>
<gene>
    <name evidence="2" type="ORF">DJ021_11885</name>
</gene>
<keyword evidence="3" id="KW-1185">Reference proteome</keyword>
<organism evidence="2 3">
    <name type="scientific">Phenylobacterium hankyongense</name>
    <dbReference type="NCBI Taxonomy" id="1813876"/>
    <lineage>
        <taxon>Bacteria</taxon>
        <taxon>Pseudomonadati</taxon>
        <taxon>Pseudomonadota</taxon>
        <taxon>Alphaproteobacteria</taxon>
        <taxon>Caulobacterales</taxon>
        <taxon>Caulobacteraceae</taxon>
        <taxon>Phenylobacterium</taxon>
    </lineage>
</organism>
<evidence type="ECO:0000256" key="1">
    <source>
        <dbReference type="SAM" id="SignalP"/>
    </source>
</evidence>
<dbReference type="EMBL" id="QFYP01000001">
    <property type="protein sequence ID" value="RAK60455.1"/>
    <property type="molecule type" value="Genomic_DNA"/>
</dbReference>
<dbReference type="AlphaFoldDB" id="A0A328B1Q8"/>
<proteinExistence type="predicted"/>
<comment type="caution">
    <text evidence="2">The sequence shown here is derived from an EMBL/GenBank/DDBJ whole genome shotgun (WGS) entry which is preliminary data.</text>
</comment>
<evidence type="ECO:0000313" key="3">
    <source>
        <dbReference type="Proteomes" id="UP000249842"/>
    </source>
</evidence>
<dbReference type="RefSeq" id="WP_111457748.1">
    <property type="nucleotide sequence ID" value="NZ_QFYP01000001.1"/>
</dbReference>
<dbReference type="OrthoDB" id="10015908at2"/>